<keyword evidence="1" id="KW-0472">Membrane</keyword>
<evidence type="ECO:0000256" key="1">
    <source>
        <dbReference type="SAM" id="Phobius"/>
    </source>
</evidence>
<name>A0A1Y1BHM4_9BURK</name>
<accession>A0A1Y1BHM4</accession>
<sequence>MTSPDPTPRQVILFVLYSVLCLPASMTVAGYVAPRMTRNVSSFEGGAGYATFWWVILLTCAFYALSLVVFALLRKRTAILAVITVAFAALSVPAFKFIHGLAT</sequence>
<keyword evidence="1" id="KW-1133">Transmembrane helix</keyword>
<feature type="transmembrane region" description="Helical" evidence="1">
    <location>
        <begin position="52"/>
        <end position="73"/>
    </location>
</feature>
<dbReference type="Proteomes" id="UP000218432">
    <property type="component" value="Chromosome 1"/>
</dbReference>
<dbReference type="AlphaFoldDB" id="A0A1Y1BHM4"/>
<feature type="transmembrane region" description="Helical" evidence="1">
    <location>
        <begin position="12"/>
        <end position="32"/>
    </location>
</feature>
<evidence type="ECO:0000313" key="2">
    <source>
        <dbReference type="EMBL" id="BAX59391.1"/>
    </source>
</evidence>
<dbReference type="EMBL" id="AP018111">
    <property type="protein sequence ID" value="BAX59391.1"/>
    <property type="molecule type" value="Genomic_DNA"/>
</dbReference>
<gene>
    <name evidence="2" type="ORF">BSFP_022180</name>
</gene>
<protein>
    <submittedName>
        <fullName evidence="2">Uncharacterized protein</fullName>
    </submittedName>
</protein>
<proteinExistence type="predicted"/>
<reference evidence="2 3" key="1">
    <citation type="journal article" date="2017" name="Genome Announc.">
        <title>Complete Genome Sequence of Burkholderia stabilis FERMP-21014.</title>
        <authorList>
            <person name="Konishi K."/>
            <person name="Kumagai T."/>
            <person name="Sakasegawa S."/>
            <person name="Tamura T."/>
        </authorList>
    </citation>
    <scope>NUCLEOTIDE SEQUENCE [LARGE SCALE GENOMIC DNA]</scope>
    <source>
        <strain evidence="2 3">FERMP-21014</strain>
    </source>
</reference>
<evidence type="ECO:0000313" key="3">
    <source>
        <dbReference type="Proteomes" id="UP000218432"/>
    </source>
</evidence>
<keyword evidence="1" id="KW-0812">Transmembrane</keyword>
<feature type="transmembrane region" description="Helical" evidence="1">
    <location>
        <begin position="78"/>
        <end position="98"/>
    </location>
</feature>
<organism evidence="2 3">
    <name type="scientific">Burkholderia stabilis</name>
    <dbReference type="NCBI Taxonomy" id="95485"/>
    <lineage>
        <taxon>Bacteria</taxon>
        <taxon>Pseudomonadati</taxon>
        <taxon>Pseudomonadota</taxon>
        <taxon>Betaproteobacteria</taxon>
        <taxon>Burkholderiales</taxon>
        <taxon>Burkholderiaceae</taxon>
        <taxon>Burkholderia</taxon>
        <taxon>Burkholderia cepacia complex</taxon>
    </lineage>
</organism>